<keyword evidence="2" id="KW-0472">Membrane</keyword>
<proteinExistence type="predicted"/>
<dbReference type="AlphaFoldDB" id="A0A182VIJ5"/>
<protein>
    <submittedName>
        <fullName evidence="3">Uncharacterized protein</fullName>
    </submittedName>
</protein>
<keyword evidence="2" id="KW-1133">Transmembrane helix</keyword>
<keyword evidence="4" id="KW-1185">Reference proteome</keyword>
<feature type="region of interest" description="Disordered" evidence="1">
    <location>
        <begin position="89"/>
        <end position="108"/>
    </location>
</feature>
<dbReference type="EnsemblMetazoa" id="AMEM015561-RA">
    <property type="protein sequence ID" value="AMEM015561-PA"/>
    <property type="gene ID" value="AMEM015561"/>
</dbReference>
<dbReference type="Proteomes" id="UP000075903">
    <property type="component" value="Unassembled WGS sequence"/>
</dbReference>
<feature type="compositionally biased region" description="Basic and acidic residues" evidence="1">
    <location>
        <begin position="89"/>
        <end position="101"/>
    </location>
</feature>
<name>A0A182VIJ5_ANOME</name>
<dbReference type="VEuPathDB" id="VectorBase:AMEM015561"/>
<evidence type="ECO:0000256" key="1">
    <source>
        <dbReference type="SAM" id="MobiDB-lite"/>
    </source>
</evidence>
<feature type="transmembrane region" description="Helical" evidence="2">
    <location>
        <begin position="58"/>
        <end position="83"/>
    </location>
</feature>
<organism evidence="3 4">
    <name type="scientific">Anopheles merus</name>
    <name type="common">Mosquito</name>
    <dbReference type="NCBI Taxonomy" id="30066"/>
    <lineage>
        <taxon>Eukaryota</taxon>
        <taxon>Metazoa</taxon>
        <taxon>Ecdysozoa</taxon>
        <taxon>Arthropoda</taxon>
        <taxon>Hexapoda</taxon>
        <taxon>Insecta</taxon>
        <taxon>Pterygota</taxon>
        <taxon>Neoptera</taxon>
        <taxon>Endopterygota</taxon>
        <taxon>Diptera</taxon>
        <taxon>Nematocera</taxon>
        <taxon>Culicoidea</taxon>
        <taxon>Culicidae</taxon>
        <taxon>Anophelinae</taxon>
        <taxon>Anopheles</taxon>
    </lineage>
</organism>
<evidence type="ECO:0000313" key="3">
    <source>
        <dbReference type="EnsemblMetazoa" id="AMEM015561-PA"/>
    </source>
</evidence>
<evidence type="ECO:0000256" key="2">
    <source>
        <dbReference type="SAM" id="Phobius"/>
    </source>
</evidence>
<evidence type="ECO:0000313" key="4">
    <source>
        <dbReference type="Proteomes" id="UP000075903"/>
    </source>
</evidence>
<sequence>MVMEVTRARLVLLFKSSQLLRSSKPDNCCSTAVEADESEVVREDAQEIPSPPLSTLRLLLLLLMVVVMEAATVLFGRSLLFPLSAKGRPVKEKAPGMDGSDRSSAVPSWPPHSLSDVVASSNCCCGRCAWF</sequence>
<keyword evidence="2" id="KW-0812">Transmembrane</keyword>
<accession>A0A182VIJ5</accession>
<reference evidence="3" key="1">
    <citation type="submission" date="2020-05" db="UniProtKB">
        <authorList>
            <consortium name="EnsemblMetazoa"/>
        </authorList>
    </citation>
    <scope>IDENTIFICATION</scope>
    <source>
        <strain evidence="3">MAF</strain>
    </source>
</reference>